<accession>E3M8P2</accession>
<dbReference type="AlphaFoldDB" id="E3M8P2"/>
<dbReference type="GeneID" id="9805750"/>
<proteinExistence type="inferred from homology"/>
<dbReference type="GO" id="GO:0016671">
    <property type="term" value="F:oxidoreductase activity, acting on a sulfur group of donors, disulfide as acceptor"/>
    <property type="evidence" value="ECO:0007669"/>
    <property type="project" value="InterPro"/>
</dbReference>
<evidence type="ECO:0000313" key="4">
    <source>
        <dbReference type="EMBL" id="EFO95823.1"/>
    </source>
</evidence>
<reference evidence="4" key="1">
    <citation type="submission" date="2007-07" db="EMBL/GenBank/DDBJ databases">
        <title>PCAP assembly of the Caenorhabditis remanei genome.</title>
        <authorList>
            <consortium name="The Caenorhabditis remanei Sequencing Consortium"/>
            <person name="Wilson R.K."/>
        </authorList>
    </citation>
    <scope>NUCLEOTIDE SEQUENCE [LARGE SCALE GENOMIC DNA]</scope>
    <source>
        <strain evidence="4">PB4641</strain>
    </source>
</reference>
<evidence type="ECO:0000256" key="2">
    <source>
        <dbReference type="ARBA" id="ARBA00023180"/>
    </source>
</evidence>
<dbReference type="EMBL" id="DS268429">
    <property type="protein sequence ID" value="EFO95823.1"/>
    <property type="molecule type" value="Genomic_DNA"/>
</dbReference>
<dbReference type="OMA" id="WLPWIQV"/>
<keyword evidence="5" id="KW-1185">Reference proteome</keyword>
<dbReference type="CTD" id="9805750"/>
<dbReference type="RefSeq" id="XP_003107503.2">
    <property type="nucleotide sequence ID" value="XM_003107455.2"/>
</dbReference>
<evidence type="ECO:0000256" key="3">
    <source>
        <dbReference type="SAM" id="SignalP"/>
    </source>
</evidence>
<evidence type="ECO:0000313" key="5">
    <source>
        <dbReference type="Proteomes" id="UP000008281"/>
    </source>
</evidence>
<comment type="similarity">
    <text evidence="1">Belongs to the GILT family.</text>
</comment>
<dbReference type="HOGENOM" id="CLU_066886_2_3_1"/>
<evidence type="ECO:0000256" key="1">
    <source>
        <dbReference type="ARBA" id="ARBA00005679"/>
    </source>
</evidence>
<dbReference type="InParanoid" id="E3M8P2"/>
<organism evidence="5">
    <name type="scientific">Caenorhabditis remanei</name>
    <name type="common">Caenorhabditis vulgaris</name>
    <dbReference type="NCBI Taxonomy" id="31234"/>
    <lineage>
        <taxon>Eukaryota</taxon>
        <taxon>Metazoa</taxon>
        <taxon>Ecdysozoa</taxon>
        <taxon>Nematoda</taxon>
        <taxon>Chromadorea</taxon>
        <taxon>Rhabditida</taxon>
        <taxon>Rhabditina</taxon>
        <taxon>Rhabditomorpha</taxon>
        <taxon>Rhabditoidea</taxon>
        <taxon>Rhabditidae</taxon>
        <taxon>Peloderinae</taxon>
        <taxon>Caenorhabditis</taxon>
    </lineage>
</organism>
<keyword evidence="2" id="KW-0325">Glycoprotein</keyword>
<dbReference type="InterPro" id="IPR004911">
    <property type="entry name" value="Interferon-induced_GILT"/>
</dbReference>
<feature type="chain" id="PRO_5003175401" evidence="3">
    <location>
        <begin position="21"/>
        <end position="201"/>
    </location>
</feature>
<dbReference type="OrthoDB" id="958254at2759"/>
<sequence length="201" mass="22565">MSPFYLFLLFLSIPAVSVSAGDLIEVFGIARCPDTSRFVKNQLVPFYEKFKTNFSSDFRLDFHAVPTGGHDVKGHYVNKCLHGAVECALNKLQMCSKKHIAGDWLVVVGCIQGLKSYPAGLNCLPDTEEGKKIKECAESEEGEYLLNDENSYRYNVAPGSAWLPWIQVNGERNKYAEYNLKTVACGLKSMMDKEMCKDENK</sequence>
<dbReference type="Pfam" id="PF03227">
    <property type="entry name" value="GILT"/>
    <property type="match status" value="1"/>
</dbReference>
<gene>
    <name evidence="4" type="ORF">CRE_13991</name>
</gene>
<dbReference type="Proteomes" id="UP000008281">
    <property type="component" value="Unassembled WGS sequence"/>
</dbReference>
<keyword evidence="3" id="KW-0732">Signal</keyword>
<dbReference type="PANTHER" id="PTHR13234:SF25">
    <property type="entry name" value="GAMMA-INTERFERON-INDUCIBLE LYSOSOMAL THIOL REDUCTASE"/>
    <property type="match status" value="1"/>
</dbReference>
<dbReference type="STRING" id="31234.E3M8P2"/>
<dbReference type="KEGG" id="crq:GCK72_003480"/>
<protein>
    <submittedName>
        <fullName evidence="4">Uncharacterized protein</fullName>
    </submittedName>
</protein>
<name>E3M8P2_CAERE</name>
<dbReference type="PANTHER" id="PTHR13234">
    <property type="entry name" value="GAMMA-INTERFERON INDUCIBLE LYSOSOMAL THIOL REDUCTASE GILT"/>
    <property type="match status" value="1"/>
</dbReference>
<feature type="signal peptide" evidence="3">
    <location>
        <begin position="1"/>
        <end position="20"/>
    </location>
</feature>
<dbReference type="eggNOG" id="KOG3160">
    <property type="taxonomic scope" value="Eukaryota"/>
</dbReference>